<feature type="region of interest" description="Disordered" evidence="1">
    <location>
        <begin position="398"/>
        <end position="454"/>
    </location>
</feature>
<keyword evidence="3" id="KW-1185">Reference proteome</keyword>
<feature type="region of interest" description="Disordered" evidence="1">
    <location>
        <begin position="46"/>
        <end position="78"/>
    </location>
</feature>
<feature type="compositionally biased region" description="Low complexity" evidence="1">
    <location>
        <begin position="230"/>
        <end position="239"/>
    </location>
</feature>
<evidence type="ECO:0000313" key="3">
    <source>
        <dbReference type="Proteomes" id="UP001303647"/>
    </source>
</evidence>
<feature type="compositionally biased region" description="Basic residues" evidence="1">
    <location>
        <begin position="54"/>
        <end position="69"/>
    </location>
</feature>
<dbReference type="AlphaFoldDB" id="A0AAN7CSH6"/>
<organism evidence="2 3">
    <name type="scientific">Corynascus novoguineensis</name>
    <dbReference type="NCBI Taxonomy" id="1126955"/>
    <lineage>
        <taxon>Eukaryota</taxon>
        <taxon>Fungi</taxon>
        <taxon>Dikarya</taxon>
        <taxon>Ascomycota</taxon>
        <taxon>Pezizomycotina</taxon>
        <taxon>Sordariomycetes</taxon>
        <taxon>Sordariomycetidae</taxon>
        <taxon>Sordariales</taxon>
        <taxon>Chaetomiaceae</taxon>
        <taxon>Corynascus</taxon>
    </lineage>
</organism>
<feature type="region of interest" description="Disordered" evidence="1">
    <location>
        <begin position="301"/>
        <end position="377"/>
    </location>
</feature>
<dbReference type="Proteomes" id="UP001303647">
    <property type="component" value="Unassembled WGS sequence"/>
</dbReference>
<comment type="caution">
    <text evidence="2">The sequence shown here is derived from an EMBL/GenBank/DDBJ whole genome shotgun (WGS) entry which is preliminary data.</text>
</comment>
<protein>
    <submittedName>
        <fullName evidence="2">Uncharacterized protein</fullName>
    </submittedName>
</protein>
<accession>A0AAN7CSH6</accession>
<evidence type="ECO:0000313" key="2">
    <source>
        <dbReference type="EMBL" id="KAK4247105.1"/>
    </source>
</evidence>
<dbReference type="EMBL" id="MU857660">
    <property type="protein sequence ID" value="KAK4247105.1"/>
    <property type="molecule type" value="Genomic_DNA"/>
</dbReference>
<evidence type="ECO:0000256" key="1">
    <source>
        <dbReference type="SAM" id="MobiDB-lite"/>
    </source>
</evidence>
<feature type="compositionally biased region" description="Polar residues" evidence="1">
    <location>
        <begin position="258"/>
        <end position="267"/>
    </location>
</feature>
<sequence>MNYTRGPVPGGHGPSVRSHKASASVPEGQFDPDELTRRLYLVLAEQKAHEERKRRSRGHTWHTRHREARQRHDEPPADLTTELRRTETAKYKPAGAVRAPDAPPKAYQHVPQEAAKQFTRTTTVDNMRDSSLIHKLSKHALKFHLEGPGGRPDAAADPAELTRALQQTQIQRDMLLDRNQFQRTRALEEAARLDYHQQNRQHPARKQQHTLEAELARILSVGGGHHHQQTHYNKQQQQQSTSTAAWGRNSAGNVADHLSTSPSSPSATDEHAGGGWGGGRRRSLLAAAAAPDTLVMDTLLEDVPPAPPLQPAADRARVDWTQSDEPAPPPITHVNNNNSSRSSRHADGNPSANINRDDNHNNDKYNNNNNTSRNSAGPRLLLLSPLLRKADSFWMLKGRRGSRDSSGSGGKAVGGDGITEHAAGEAVGQSLPTTPTTPTTPSRMGKGFFGRFKR</sequence>
<gene>
    <name evidence="2" type="ORF">C7999DRAFT_32477</name>
</gene>
<proteinExistence type="predicted"/>
<reference evidence="2" key="1">
    <citation type="journal article" date="2023" name="Mol. Phylogenet. Evol.">
        <title>Genome-scale phylogeny and comparative genomics of the fungal order Sordariales.</title>
        <authorList>
            <person name="Hensen N."/>
            <person name="Bonometti L."/>
            <person name="Westerberg I."/>
            <person name="Brannstrom I.O."/>
            <person name="Guillou S."/>
            <person name="Cros-Aarteil S."/>
            <person name="Calhoun S."/>
            <person name="Haridas S."/>
            <person name="Kuo A."/>
            <person name="Mondo S."/>
            <person name="Pangilinan J."/>
            <person name="Riley R."/>
            <person name="LaButti K."/>
            <person name="Andreopoulos B."/>
            <person name="Lipzen A."/>
            <person name="Chen C."/>
            <person name="Yan M."/>
            <person name="Daum C."/>
            <person name="Ng V."/>
            <person name="Clum A."/>
            <person name="Steindorff A."/>
            <person name="Ohm R.A."/>
            <person name="Martin F."/>
            <person name="Silar P."/>
            <person name="Natvig D.O."/>
            <person name="Lalanne C."/>
            <person name="Gautier V."/>
            <person name="Ament-Velasquez S.L."/>
            <person name="Kruys A."/>
            <person name="Hutchinson M.I."/>
            <person name="Powell A.J."/>
            <person name="Barry K."/>
            <person name="Miller A.N."/>
            <person name="Grigoriev I.V."/>
            <person name="Debuchy R."/>
            <person name="Gladieux P."/>
            <person name="Hiltunen Thoren M."/>
            <person name="Johannesson H."/>
        </authorList>
    </citation>
    <scope>NUCLEOTIDE SEQUENCE</scope>
    <source>
        <strain evidence="2">CBS 359.72</strain>
    </source>
</reference>
<feature type="region of interest" description="Disordered" evidence="1">
    <location>
        <begin position="1"/>
        <end position="32"/>
    </location>
</feature>
<feature type="region of interest" description="Disordered" evidence="1">
    <location>
        <begin position="222"/>
        <end position="279"/>
    </location>
</feature>
<feature type="compositionally biased region" description="Gly residues" evidence="1">
    <location>
        <begin position="407"/>
        <end position="417"/>
    </location>
</feature>
<name>A0AAN7CSH6_9PEZI</name>
<reference evidence="2" key="2">
    <citation type="submission" date="2023-05" db="EMBL/GenBank/DDBJ databases">
        <authorList>
            <consortium name="Lawrence Berkeley National Laboratory"/>
            <person name="Steindorff A."/>
            <person name="Hensen N."/>
            <person name="Bonometti L."/>
            <person name="Westerberg I."/>
            <person name="Brannstrom I.O."/>
            <person name="Guillou S."/>
            <person name="Cros-Aarteil S."/>
            <person name="Calhoun S."/>
            <person name="Haridas S."/>
            <person name="Kuo A."/>
            <person name="Mondo S."/>
            <person name="Pangilinan J."/>
            <person name="Riley R."/>
            <person name="Labutti K."/>
            <person name="Andreopoulos B."/>
            <person name="Lipzen A."/>
            <person name="Chen C."/>
            <person name="Yanf M."/>
            <person name="Daum C."/>
            <person name="Ng V."/>
            <person name="Clum A."/>
            <person name="Ohm R."/>
            <person name="Martin F."/>
            <person name="Silar P."/>
            <person name="Natvig D."/>
            <person name="Lalanne C."/>
            <person name="Gautier V."/>
            <person name="Ament-Velasquez S.L."/>
            <person name="Kruys A."/>
            <person name="Hutchinson M.I."/>
            <person name="Powell A.J."/>
            <person name="Barry K."/>
            <person name="Miller A.N."/>
            <person name="Grigoriev I.V."/>
            <person name="Debuchy R."/>
            <person name="Gladieux P."/>
            <person name="Thoren M.H."/>
            <person name="Johannesson H."/>
        </authorList>
    </citation>
    <scope>NUCLEOTIDE SEQUENCE</scope>
    <source>
        <strain evidence="2">CBS 359.72</strain>
    </source>
</reference>
<feature type="compositionally biased region" description="Low complexity" evidence="1">
    <location>
        <begin position="432"/>
        <end position="441"/>
    </location>
</feature>